<keyword evidence="1" id="KW-0732">Signal</keyword>
<dbReference type="Proteomes" id="UP000677054">
    <property type="component" value="Unassembled WGS sequence"/>
</dbReference>
<evidence type="ECO:0000256" key="1">
    <source>
        <dbReference type="SAM" id="SignalP"/>
    </source>
</evidence>
<feature type="chain" id="PRO_5036209582" evidence="1">
    <location>
        <begin position="22"/>
        <end position="88"/>
    </location>
</feature>
<protein>
    <submittedName>
        <fullName evidence="2">Uncharacterized protein</fullName>
    </submittedName>
</protein>
<accession>A0A7R9A1I7</accession>
<keyword evidence="3" id="KW-1185">Reference proteome</keyword>
<evidence type="ECO:0000313" key="2">
    <source>
        <dbReference type="EMBL" id="CAD7244227.1"/>
    </source>
</evidence>
<dbReference type="AlphaFoldDB" id="A0A7R9A1I7"/>
<reference evidence="2" key="1">
    <citation type="submission" date="2020-11" db="EMBL/GenBank/DDBJ databases">
        <authorList>
            <person name="Tran Van P."/>
        </authorList>
    </citation>
    <scope>NUCLEOTIDE SEQUENCE</scope>
</reference>
<dbReference type="EMBL" id="LR900106">
    <property type="protein sequence ID" value="CAD7244227.1"/>
    <property type="molecule type" value="Genomic_DNA"/>
</dbReference>
<name>A0A7R9A1I7_9CRUS</name>
<sequence>MRTWCTSVALWATLLAVIATAQETVLPKGEGEGNEDFVLVTVATERTPGFLRFIRSADVYGHSNVQECRVLLCLADDVINYDGSVVVA</sequence>
<evidence type="ECO:0000313" key="3">
    <source>
        <dbReference type="Proteomes" id="UP000677054"/>
    </source>
</evidence>
<gene>
    <name evidence="2" type="ORF">DSTB1V02_LOCUS4127</name>
</gene>
<proteinExistence type="predicted"/>
<organism evidence="2">
    <name type="scientific">Darwinula stevensoni</name>
    <dbReference type="NCBI Taxonomy" id="69355"/>
    <lineage>
        <taxon>Eukaryota</taxon>
        <taxon>Metazoa</taxon>
        <taxon>Ecdysozoa</taxon>
        <taxon>Arthropoda</taxon>
        <taxon>Crustacea</taxon>
        <taxon>Oligostraca</taxon>
        <taxon>Ostracoda</taxon>
        <taxon>Podocopa</taxon>
        <taxon>Podocopida</taxon>
        <taxon>Darwinulocopina</taxon>
        <taxon>Darwinuloidea</taxon>
        <taxon>Darwinulidae</taxon>
        <taxon>Darwinula</taxon>
    </lineage>
</organism>
<feature type="signal peptide" evidence="1">
    <location>
        <begin position="1"/>
        <end position="21"/>
    </location>
</feature>
<dbReference type="EMBL" id="CAJPEV010000589">
    <property type="protein sequence ID" value="CAG0886726.1"/>
    <property type="molecule type" value="Genomic_DNA"/>
</dbReference>
<feature type="non-terminal residue" evidence="2">
    <location>
        <position position="88"/>
    </location>
</feature>